<evidence type="ECO:0000313" key="3">
    <source>
        <dbReference type="Proteomes" id="UP000189796"/>
    </source>
</evidence>
<name>A0A1M5XVT3_9BRAD</name>
<organism evidence="2 3">
    <name type="scientific">Bradyrhizobium erythrophlei</name>
    <dbReference type="NCBI Taxonomy" id="1437360"/>
    <lineage>
        <taxon>Bacteria</taxon>
        <taxon>Pseudomonadati</taxon>
        <taxon>Pseudomonadota</taxon>
        <taxon>Alphaproteobacteria</taxon>
        <taxon>Hyphomicrobiales</taxon>
        <taxon>Nitrobacteraceae</taxon>
        <taxon>Bradyrhizobium</taxon>
    </lineage>
</organism>
<dbReference type="EMBL" id="LT670817">
    <property type="protein sequence ID" value="SHI03832.1"/>
    <property type="molecule type" value="Genomic_DNA"/>
</dbReference>
<evidence type="ECO:0000313" key="2">
    <source>
        <dbReference type="EMBL" id="SHI03832.1"/>
    </source>
</evidence>
<gene>
    <name evidence="2" type="ORF">SAMN05443248_7662</name>
</gene>
<reference evidence="2 3" key="1">
    <citation type="submission" date="2016-11" db="EMBL/GenBank/DDBJ databases">
        <authorList>
            <person name="Jaros S."/>
            <person name="Januszkiewicz K."/>
            <person name="Wedrychowicz H."/>
        </authorList>
    </citation>
    <scope>NUCLEOTIDE SEQUENCE [LARGE SCALE GENOMIC DNA]</scope>
    <source>
        <strain evidence="2 3">GAS138</strain>
    </source>
</reference>
<dbReference type="Proteomes" id="UP000189796">
    <property type="component" value="Chromosome I"/>
</dbReference>
<feature type="signal peptide" evidence="1">
    <location>
        <begin position="1"/>
        <end position="27"/>
    </location>
</feature>
<sequence length="155" mass="16810">MNIRFLFCALITAVSAVISLGFSVAAAFNTANEARNMALYTGGRSVALVIVSAVSFLTDSTPWLEASASSMINVQICEAGIGAIIKDRMRNRAPEFCSSDLIAELTLLVERPMSIAGDFIARVRTVKTSAAHWSQPLFQMKREREAPKSDCSFEA</sequence>
<proteinExistence type="predicted"/>
<protein>
    <submittedName>
        <fullName evidence="2">Uncharacterized protein</fullName>
    </submittedName>
</protein>
<feature type="chain" id="PRO_5012093204" evidence="1">
    <location>
        <begin position="28"/>
        <end position="155"/>
    </location>
</feature>
<evidence type="ECO:0000256" key="1">
    <source>
        <dbReference type="SAM" id="SignalP"/>
    </source>
</evidence>
<accession>A0A1M5XVT3</accession>
<dbReference type="OrthoDB" id="8086091at2"/>
<dbReference type="AlphaFoldDB" id="A0A1M5XVT3"/>
<keyword evidence="1" id="KW-0732">Signal</keyword>
<dbReference type="RefSeq" id="WP_154072710.1">
    <property type="nucleotide sequence ID" value="NZ_LT670817.1"/>
</dbReference>